<evidence type="ECO:0000313" key="1">
    <source>
        <dbReference type="EMBL" id="SPJ71831.1"/>
    </source>
</evidence>
<comment type="caution">
    <text evidence="1">The sequence shown here is derived from an EMBL/GenBank/DDBJ whole genome shotgun (WGS) entry which is preliminary data.</text>
</comment>
<protein>
    <submittedName>
        <fullName evidence="1">Uncharacterized protein</fullName>
    </submittedName>
</protein>
<dbReference type="EMBL" id="ONZP01000048">
    <property type="protein sequence ID" value="SPJ71831.1"/>
    <property type="molecule type" value="Genomic_DNA"/>
</dbReference>
<organism evidence="1 2">
    <name type="scientific">Fusarium torulosum</name>
    <dbReference type="NCBI Taxonomy" id="33205"/>
    <lineage>
        <taxon>Eukaryota</taxon>
        <taxon>Fungi</taxon>
        <taxon>Dikarya</taxon>
        <taxon>Ascomycota</taxon>
        <taxon>Pezizomycotina</taxon>
        <taxon>Sordariomycetes</taxon>
        <taxon>Hypocreomycetidae</taxon>
        <taxon>Hypocreales</taxon>
        <taxon>Nectriaceae</taxon>
        <taxon>Fusarium</taxon>
    </lineage>
</organism>
<sequence length="161" mass="18186">MPSSYPNQLFNPYVESVRLFIFTTILLRYGITGEMWKALDLEELRAEVSAALDYVVGVEDLGDPQTFIDMPDHNALPVEDVTYQGLSSHLISHPHIHGLFLLRFVTFDGCVAYQPCSKDIDLLNVFSQLRAIEGDTDPIFKAAREWACIIQARDGLPKDVR</sequence>
<dbReference type="AlphaFoldDB" id="A0AAE8M084"/>
<reference evidence="1" key="1">
    <citation type="submission" date="2018-03" db="EMBL/GenBank/DDBJ databases">
        <authorList>
            <person name="Guldener U."/>
        </authorList>
    </citation>
    <scope>NUCLEOTIDE SEQUENCE</scope>
</reference>
<keyword evidence="2" id="KW-1185">Reference proteome</keyword>
<gene>
    <name evidence="1" type="ORF">FTOL_01559</name>
</gene>
<dbReference type="Proteomes" id="UP001187734">
    <property type="component" value="Unassembled WGS sequence"/>
</dbReference>
<accession>A0AAE8M084</accession>
<name>A0AAE8M084_9HYPO</name>
<evidence type="ECO:0000313" key="2">
    <source>
        <dbReference type="Proteomes" id="UP001187734"/>
    </source>
</evidence>
<proteinExistence type="predicted"/>